<accession>A0ABU8M4X7</accession>
<dbReference type="Pfam" id="PF13480">
    <property type="entry name" value="Acetyltransf_6"/>
    <property type="match status" value="1"/>
</dbReference>
<dbReference type="InterPro" id="IPR016181">
    <property type="entry name" value="Acyl_CoA_acyltransferase"/>
</dbReference>
<organism evidence="2 3">
    <name type="scientific">Actinomycetospora flava</name>
    <dbReference type="NCBI Taxonomy" id="3129232"/>
    <lineage>
        <taxon>Bacteria</taxon>
        <taxon>Bacillati</taxon>
        <taxon>Actinomycetota</taxon>
        <taxon>Actinomycetes</taxon>
        <taxon>Pseudonocardiales</taxon>
        <taxon>Pseudonocardiaceae</taxon>
        <taxon>Actinomycetospora</taxon>
    </lineage>
</organism>
<name>A0ABU8M4X7_9PSEU</name>
<keyword evidence="2" id="KW-0012">Acyltransferase</keyword>
<dbReference type="SUPFAM" id="SSF55729">
    <property type="entry name" value="Acyl-CoA N-acyltransferases (Nat)"/>
    <property type="match status" value="1"/>
</dbReference>
<dbReference type="EC" id="2.3.1.-" evidence="2"/>
<protein>
    <submittedName>
        <fullName evidence="2">GNAT family N-acetyltransferase</fullName>
        <ecNumber evidence="2">2.3.1.-</ecNumber>
    </submittedName>
</protein>
<sequence>MQVDVVDPLDLGPEERERWTAFQKQDDRLQSPFLSIEFVQAAARHRPRTRVAVLSEDGEIAGFLPFERGPFGEASSPAALINEAHGVIHRPGWTWDTRRLLDLCGVGVFDYDQMPGRPAPFEQYTTCRAESPIMDLRDGFDAYLARARQRSSRIRDLPRRRRRLEREIGPVRVEFAADDPEAVRTLVAWKSAQYRRTARKDRFAIPWVRALVDDVATLRTPGCSGAVSLVWAGDTLVAGHIGLRSEQVLPTWFPTYGPEFARYSPGLLLHVAMAESAAALGMEYIDLGRGPKDYKDWLADRSHEVWEGRAVTRRRAGLVHWARRVPMRELRNTVVAHPRLFEVTDRTLRTYASLRASVRTKEGHP</sequence>
<reference evidence="2 3" key="1">
    <citation type="submission" date="2024-03" db="EMBL/GenBank/DDBJ databases">
        <title>Actinomycetospora sp. OC33-EN07, a novel actinomycete isolated from wild orchid (Aerides multiflora).</title>
        <authorList>
            <person name="Suriyachadkun C."/>
        </authorList>
    </citation>
    <scope>NUCLEOTIDE SEQUENCE [LARGE SCALE GENOMIC DNA]</scope>
    <source>
        <strain evidence="2 3">OC33-EN07</strain>
    </source>
</reference>
<dbReference type="InterPro" id="IPR038740">
    <property type="entry name" value="BioF2-like_GNAT_dom"/>
</dbReference>
<dbReference type="Proteomes" id="UP001369736">
    <property type="component" value="Unassembled WGS sequence"/>
</dbReference>
<dbReference type="RefSeq" id="WP_337703755.1">
    <property type="nucleotide sequence ID" value="NZ_JBBEGM010000005.1"/>
</dbReference>
<dbReference type="Gene3D" id="3.40.630.30">
    <property type="match status" value="1"/>
</dbReference>
<dbReference type="GO" id="GO:0016746">
    <property type="term" value="F:acyltransferase activity"/>
    <property type="evidence" value="ECO:0007669"/>
    <property type="project" value="UniProtKB-KW"/>
</dbReference>
<keyword evidence="2" id="KW-0808">Transferase</keyword>
<evidence type="ECO:0000313" key="3">
    <source>
        <dbReference type="Proteomes" id="UP001369736"/>
    </source>
</evidence>
<evidence type="ECO:0000313" key="2">
    <source>
        <dbReference type="EMBL" id="MEJ2862381.1"/>
    </source>
</evidence>
<dbReference type="EMBL" id="JBBEGM010000005">
    <property type="protein sequence ID" value="MEJ2862381.1"/>
    <property type="molecule type" value="Genomic_DNA"/>
</dbReference>
<keyword evidence="3" id="KW-1185">Reference proteome</keyword>
<gene>
    <name evidence="2" type="ORF">WCD58_14515</name>
</gene>
<evidence type="ECO:0000259" key="1">
    <source>
        <dbReference type="Pfam" id="PF13480"/>
    </source>
</evidence>
<comment type="caution">
    <text evidence="2">The sequence shown here is derived from an EMBL/GenBank/DDBJ whole genome shotgun (WGS) entry which is preliminary data.</text>
</comment>
<feature type="domain" description="BioF2-like acetyltransferase" evidence="1">
    <location>
        <begin position="152"/>
        <end position="295"/>
    </location>
</feature>
<proteinExistence type="predicted"/>